<evidence type="ECO:0000256" key="1">
    <source>
        <dbReference type="ARBA" id="ARBA00004651"/>
    </source>
</evidence>
<dbReference type="InterPro" id="IPR052984">
    <property type="entry name" value="UPF0421"/>
</dbReference>
<dbReference type="PANTHER" id="PTHR40064">
    <property type="entry name" value="MEMBRANE PROTEIN-RELATED"/>
    <property type="match status" value="1"/>
</dbReference>
<dbReference type="InterPro" id="IPR021062">
    <property type="entry name" value="ArAE_1_C"/>
</dbReference>
<sequence>MKIGLRTVKTAVCATLAILIASSLGLFYPTSAGIIAILSVTNTKRSSFQVGFYRICSLVLATCIAWICFKTFGYTPFAFGTFLVLFIPIAAAWKMSEGIAVSSVLVTQFLVEQTMDFWIIKNAFFLMFIGLGLSLLANLYMPNIEKKLKSDQVKIEEKLRILLYEMAQLFDQKSPELNTCDTLVVEVEEALKQGEIWAIQHAENQLLTQNSYYIHYLDMRHVQVQLLKSMNVLLHDIHFDMVAGKDIKQLFESTAETLSEMNDGQKIAKKVQDVYQIYREMPLPQSRKEFENRAKLYQLLTQFETFIKIKIEFVEQQELWKQGKKEV</sequence>
<protein>
    <recommendedName>
        <fullName evidence="7">Putative aromatic acid exporter C-terminal domain-containing protein</fullName>
    </recommendedName>
</protein>
<dbReference type="EMBL" id="NGJZ01000005">
    <property type="protein sequence ID" value="RSU05926.1"/>
    <property type="molecule type" value="Genomic_DNA"/>
</dbReference>
<evidence type="ECO:0000256" key="3">
    <source>
        <dbReference type="ARBA" id="ARBA00022692"/>
    </source>
</evidence>
<dbReference type="GO" id="GO:0005886">
    <property type="term" value="C:plasma membrane"/>
    <property type="evidence" value="ECO:0007669"/>
    <property type="project" value="UniProtKB-SubCell"/>
</dbReference>
<name>A0A430AER1_9ENTE</name>
<dbReference type="RefSeq" id="WP_126826948.1">
    <property type="nucleotide sequence ID" value="NZ_JBHLWU010000004.1"/>
</dbReference>
<keyword evidence="3 6" id="KW-0812">Transmembrane</keyword>
<dbReference type="InterPro" id="IPR010343">
    <property type="entry name" value="ArAE_1"/>
</dbReference>
<keyword evidence="4 6" id="KW-1133">Transmembrane helix</keyword>
<keyword evidence="5 6" id="KW-0472">Membrane</keyword>
<dbReference type="PANTHER" id="PTHR40064:SF1">
    <property type="entry name" value="MEMBRANE PROTEIN"/>
    <property type="match status" value="1"/>
</dbReference>
<dbReference type="Gene3D" id="1.20.120.940">
    <property type="entry name" value="Putative aromatic acid exporter, C-terminal domain"/>
    <property type="match status" value="1"/>
</dbReference>
<evidence type="ECO:0000256" key="4">
    <source>
        <dbReference type="ARBA" id="ARBA00022989"/>
    </source>
</evidence>
<comment type="subcellular location">
    <subcellularLocation>
        <location evidence="1">Cell membrane</location>
        <topology evidence="1">Multi-pass membrane protein</topology>
    </subcellularLocation>
</comment>
<feature type="transmembrane region" description="Helical" evidence="6">
    <location>
        <begin position="118"/>
        <end position="140"/>
    </location>
</feature>
<feature type="transmembrane region" description="Helical" evidence="6">
    <location>
        <begin position="12"/>
        <end position="38"/>
    </location>
</feature>
<evidence type="ECO:0000256" key="6">
    <source>
        <dbReference type="SAM" id="Phobius"/>
    </source>
</evidence>
<reference evidence="8 9" key="1">
    <citation type="submission" date="2017-05" db="EMBL/GenBank/DDBJ databases">
        <title>Vagococcus spp. assemblies.</title>
        <authorList>
            <person name="Gulvik C.A."/>
        </authorList>
    </citation>
    <scope>NUCLEOTIDE SEQUENCE [LARGE SCALE GENOMIC DNA]</scope>
    <source>
        <strain evidence="8 9">DSM 24756</strain>
    </source>
</reference>
<evidence type="ECO:0000313" key="8">
    <source>
        <dbReference type="EMBL" id="RSU05926.1"/>
    </source>
</evidence>
<dbReference type="OrthoDB" id="357521at2"/>
<dbReference type="Proteomes" id="UP000288669">
    <property type="component" value="Unassembled WGS sequence"/>
</dbReference>
<gene>
    <name evidence="8" type="ORF">CBF30_11475</name>
</gene>
<evidence type="ECO:0000256" key="2">
    <source>
        <dbReference type="ARBA" id="ARBA00022475"/>
    </source>
</evidence>
<evidence type="ECO:0000256" key="5">
    <source>
        <dbReference type="ARBA" id="ARBA00023136"/>
    </source>
</evidence>
<comment type="caution">
    <text evidence="8">The sequence shown here is derived from an EMBL/GenBank/DDBJ whole genome shotgun (WGS) entry which is preliminary data.</text>
</comment>
<dbReference type="Pfam" id="PF11728">
    <property type="entry name" value="ArAE_1_C"/>
    <property type="match status" value="1"/>
</dbReference>
<keyword evidence="2" id="KW-1003">Cell membrane</keyword>
<feature type="domain" description="Putative aromatic acid exporter C-terminal" evidence="7">
    <location>
        <begin position="145"/>
        <end position="310"/>
    </location>
</feature>
<organism evidence="8 9">
    <name type="scientific">Vagococcus entomophilus</name>
    <dbReference type="NCBI Taxonomy" id="1160095"/>
    <lineage>
        <taxon>Bacteria</taxon>
        <taxon>Bacillati</taxon>
        <taxon>Bacillota</taxon>
        <taxon>Bacilli</taxon>
        <taxon>Lactobacillales</taxon>
        <taxon>Enterococcaceae</taxon>
        <taxon>Vagococcus</taxon>
    </lineage>
</organism>
<feature type="transmembrane region" description="Helical" evidence="6">
    <location>
        <begin position="50"/>
        <end position="69"/>
    </location>
</feature>
<proteinExistence type="predicted"/>
<dbReference type="AlphaFoldDB" id="A0A430AER1"/>
<feature type="transmembrane region" description="Helical" evidence="6">
    <location>
        <begin position="76"/>
        <end position="93"/>
    </location>
</feature>
<accession>A0A430AER1</accession>
<dbReference type="Pfam" id="PF06081">
    <property type="entry name" value="ArAE_1"/>
    <property type="match status" value="1"/>
</dbReference>
<dbReference type="InterPro" id="IPR038323">
    <property type="entry name" value="ArAE_1_C_sf"/>
</dbReference>
<evidence type="ECO:0000259" key="7">
    <source>
        <dbReference type="Pfam" id="PF11728"/>
    </source>
</evidence>
<keyword evidence="9" id="KW-1185">Reference proteome</keyword>
<evidence type="ECO:0000313" key="9">
    <source>
        <dbReference type="Proteomes" id="UP000288669"/>
    </source>
</evidence>